<sequence length="114" mass="13292">MNVSKDFEYTKQETARQEHANLSWWKKVLFAVRGRVAIGMRQPKGFTAHVEFFLVQCENCGPILTYPRTHREWIRCSRCLLKESETRTQGYRGDVFPPHKADTVTPGREIVPPE</sequence>
<dbReference type="STRING" id="1798667.A3J08_02195"/>
<proteinExistence type="predicted"/>
<dbReference type="EMBL" id="MHLR01000030">
    <property type="protein sequence ID" value="OGZ14346.1"/>
    <property type="molecule type" value="Genomic_DNA"/>
</dbReference>
<reference evidence="2 3" key="1">
    <citation type="journal article" date="2016" name="Nat. Commun.">
        <title>Thousands of microbial genomes shed light on interconnected biogeochemical processes in an aquifer system.</title>
        <authorList>
            <person name="Anantharaman K."/>
            <person name="Brown C.T."/>
            <person name="Hug L.A."/>
            <person name="Sharon I."/>
            <person name="Castelle C.J."/>
            <person name="Probst A.J."/>
            <person name="Thomas B.C."/>
            <person name="Singh A."/>
            <person name="Wilkins M.J."/>
            <person name="Karaoz U."/>
            <person name="Brodie E.L."/>
            <person name="Williams K.H."/>
            <person name="Hubbard S.S."/>
            <person name="Banfield J.F."/>
        </authorList>
    </citation>
    <scope>NUCLEOTIDE SEQUENCE [LARGE SCALE GENOMIC DNA]</scope>
</reference>
<accession>A0A1G2DLA9</accession>
<name>A0A1G2DLA9_9BACT</name>
<protein>
    <submittedName>
        <fullName evidence="2">Uncharacterized protein</fullName>
    </submittedName>
</protein>
<feature type="region of interest" description="Disordered" evidence="1">
    <location>
        <begin position="90"/>
        <end position="114"/>
    </location>
</feature>
<dbReference type="Proteomes" id="UP000177573">
    <property type="component" value="Unassembled WGS sequence"/>
</dbReference>
<dbReference type="AlphaFoldDB" id="A0A1G2DLA9"/>
<evidence type="ECO:0000256" key="1">
    <source>
        <dbReference type="SAM" id="MobiDB-lite"/>
    </source>
</evidence>
<evidence type="ECO:0000313" key="3">
    <source>
        <dbReference type="Proteomes" id="UP000177573"/>
    </source>
</evidence>
<gene>
    <name evidence="2" type="ORF">A3J08_02195</name>
</gene>
<evidence type="ECO:0000313" key="2">
    <source>
        <dbReference type="EMBL" id="OGZ14346.1"/>
    </source>
</evidence>
<comment type="caution">
    <text evidence="2">The sequence shown here is derived from an EMBL/GenBank/DDBJ whole genome shotgun (WGS) entry which is preliminary data.</text>
</comment>
<organism evidence="2 3">
    <name type="scientific">Candidatus Lloydbacteria bacterium RIFCSPLOWO2_02_FULL_51_11</name>
    <dbReference type="NCBI Taxonomy" id="1798667"/>
    <lineage>
        <taxon>Bacteria</taxon>
        <taxon>Candidatus Lloydiibacteriota</taxon>
    </lineage>
</organism>